<dbReference type="HOGENOM" id="CLU_1154512_0_0_11"/>
<proteinExistence type="predicted"/>
<dbReference type="Pfam" id="PF26056">
    <property type="entry name" value="DUF8017"/>
    <property type="match status" value="1"/>
</dbReference>
<dbReference type="Proteomes" id="UP000013968">
    <property type="component" value="Chromosome"/>
</dbReference>
<evidence type="ECO:0000256" key="2">
    <source>
        <dbReference type="SAM" id="Phobius"/>
    </source>
</evidence>
<dbReference type="AlphaFoldDB" id="R4T0U1"/>
<name>R4T0U1_9PSEU</name>
<feature type="region of interest" description="Disordered" evidence="1">
    <location>
        <begin position="160"/>
        <end position="194"/>
    </location>
</feature>
<organism evidence="4 5">
    <name type="scientific">Amycolatopsis keratiniphila</name>
    <dbReference type="NCBI Taxonomy" id="129921"/>
    <lineage>
        <taxon>Bacteria</taxon>
        <taxon>Bacillati</taxon>
        <taxon>Actinomycetota</taxon>
        <taxon>Actinomycetes</taxon>
        <taxon>Pseudonocardiales</taxon>
        <taxon>Pseudonocardiaceae</taxon>
        <taxon>Amycolatopsis</taxon>
        <taxon>Amycolatopsis japonica group</taxon>
    </lineage>
</organism>
<reference evidence="4 5" key="1">
    <citation type="journal article" date="2013" name="BMC Genomics">
        <title>ContigScape: a Cytoscape plugin facilitating microbial genome gap closing.</title>
        <authorList>
            <person name="Tang B."/>
            <person name="Wang Q."/>
            <person name="Yang M."/>
            <person name="Xie F."/>
            <person name="Zhu Y."/>
            <person name="Zhuo Y."/>
            <person name="Wang S."/>
            <person name="Gao H."/>
            <person name="Ding X."/>
            <person name="Zhang L."/>
            <person name="Zhao G."/>
            <person name="Zheng H."/>
        </authorList>
    </citation>
    <scope>NUCLEOTIDE SEQUENCE [LARGE SCALE GENOMIC DNA]</scope>
    <source>
        <strain evidence="4 5">HCCB10007</strain>
    </source>
</reference>
<keyword evidence="5" id="KW-1185">Reference proteome</keyword>
<sequence length="240" mass="25584">MERQGQQQWFPDFPSQPDYPAPSPKRRRTGMLAGIAVGVLVVIAGLVAGLLVFLNSKDDSAASFWPISESGTSRTPPAPGWKTLELGLGVFVEVPPTWQPVDGTFIPDARTRGARYKPGYCAANPKAILGQLYLDRARITDPMAAAADALMYRGTRAFRSGGQVSSGPVGRRPDGGAQVQGTVTPHGRDECDPPSTTYRVVALPTAQGTLLVVVWGDLQMPDSPAEEDLTRIADSARLAA</sequence>
<evidence type="ECO:0000259" key="3">
    <source>
        <dbReference type="Pfam" id="PF26056"/>
    </source>
</evidence>
<evidence type="ECO:0000313" key="4">
    <source>
        <dbReference type="EMBL" id="AGM06031.1"/>
    </source>
</evidence>
<dbReference type="EMBL" id="CP003410">
    <property type="protein sequence ID" value="AGM06031.1"/>
    <property type="molecule type" value="Genomic_DNA"/>
</dbReference>
<evidence type="ECO:0000256" key="1">
    <source>
        <dbReference type="SAM" id="MobiDB-lite"/>
    </source>
</evidence>
<dbReference type="KEGG" id="aoi:AORI_3446"/>
<feature type="domain" description="DUF8017" evidence="3">
    <location>
        <begin position="75"/>
        <end position="239"/>
    </location>
</feature>
<feature type="transmembrane region" description="Helical" evidence="2">
    <location>
        <begin position="32"/>
        <end position="54"/>
    </location>
</feature>
<keyword evidence="2" id="KW-1133">Transmembrane helix</keyword>
<keyword evidence="2" id="KW-0472">Membrane</keyword>
<feature type="region of interest" description="Disordered" evidence="1">
    <location>
        <begin position="1"/>
        <end position="25"/>
    </location>
</feature>
<accession>R4T0U1</accession>
<dbReference type="PATRIC" id="fig|1156913.3.peg.3526"/>
<keyword evidence="2" id="KW-0812">Transmembrane</keyword>
<evidence type="ECO:0000313" key="5">
    <source>
        <dbReference type="Proteomes" id="UP000013968"/>
    </source>
</evidence>
<dbReference type="InterPro" id="IPR058330">
    <property type="entry name" value="DUF8017"/>
</dbReference>
<protein>
    <recommendedName>
        <fullName evidence="3">DUF8017 domain-containing protein</fullName>
    </recommendedName>
</protein>
<dbReference type="RefSeq" id="WP_016333797.1">
    <property type="nucleotide sequence ID" value="NC_021252.1"/>
</dbReference>
<gene>
    <name evidence="4" type="ORF">AORI_3446</name>
</gene>